<sequence>MRAEWTTVSEPQNRTITSQSSGINPRPVLFREPSEKGSRGGFLTRPRFLRCTLVSGCQNVLVNVSFPPLPVTLGFAAANHGIKQGASKPRRNQALCLVPNTMCQALPLSQQGYTRPF</sequence>
<reference evidence="2 3" key="1">
    <citation type="submission" date="2015-01" db="EMBL/GenBank/DDBJ databases">
        <title>The Genome Sequence of Cladophialophora immunda CBS83496.</title>
        <authorList>
            <consortium name="The Broad Institute Genomics Platform"/>
            <person name="Cuomo C."/>
            <person name="de Hoog S."/>
            <person name="Gorbushina A."/>
            <person name="Stielow B."/>
            <person name="Teixiera M."/>
            <person name="Abouelleil A."/>
            <person name="Chapman S.B."/>
            <person name="Priest M."/>
            <person name="Young S.K."/>
            <person name="Wortman J."/>
            <person name="Nusbaum C."/>
            <person name="Birren B."/>
        </authorList>
    </citation>
    <scope>NUCLEOTIDE SEQUENCE [LARGE SCALE GENOMIC DNA]</scope>
    <source>
        <strain evidence="2 3">CBS 83496</strain>
    </source>
</reference>
<evidence type="ECO:0000313" key="2">
    <source>
        <dbReference type="EMBL" id="KIW21928.1"/>
    </source>
</evidence>
<gene>
    <name evidence="2" type="ORF">PV07_12661</name>
</gene>
<accession>A0A0D2BSA1</accession>
<dbReference type="VEuPathDB" id="FungiDB:PV07_12661"/>
<evidence type="ECO:0000313" key="3">
    <source>
        <dbReference type="Proteomes" id="UP000054466"/>
    </source>
</evidence>
<protein>
    <submittedName>
        <fullName evidence="2">Uncharacterized protein</fullName>
    </submittedName>
</protein>
<dbReference type="HOGENOM" id="CLU_2084610_0_0_1"/>
<evidence type="ECO:0000256" key="1">
    <source>
        <dbReference type="SAM" id="MobiDB-lite"/>
    </source>
</evidence>
<organism evidence="2 3">
    <name type="scientific">Cladophialophora immunda</name>
    <dbReference type="NCBI Taxonomy" id="569365"/>
    <lineage>
        <taxon>Eukaryota</taxon>
        <taxon>Fungi</taxon>
        <taxon>Dikarya</taxon>
        <taxon>Ascomycota</taxon>
        <taxon>Pezizomycotina</taxon>
        <taxon>Eurotiomycetes</taxon>
        <taxon>Chaetothyriomycetidae</taxon>
        <taxon>Chaetothyriales</taxon>
        <taxon>Herpotrichiellaceae</taxon>
        <taxon>Cladophialophora</taxon>
    </lineage>
</organism>
<dbReference type="Proteomes" id="UP000054466">
    <property type="component" value="Unassembled WGS sequence"/>
</dbReference>
<name>A0A0D2BSA1_9EURO</name>
<keyword evidence="3" id="KW-1185">Reference proteome</keyword>
<feature type="compositionally biased region" description="Polar residues" evidence="1">
    <location>
        <begin position="1"/>
        <end position="23"/>
    </location>
</feature>
<proteinExistence type="predicted"/>
<dbReference type="AlphaFoldDB" id="A0A0D2BSA1"/>
<dbReference type="RefSeq" id="XP_016242144.1">
    <property type="nucleotide sequence ID" value="XM_016400208.1"/>
</dbReference>
<dbReference type="EMBL" id="KN847083">
    <property type="protein sequence ID" value="KIW21928.1"/>
    <property type="molecule type" value="Genomic_DNA"/>
</dbReference>
<feature type="region of interest" description="Disordered" evidence="1">
    <location>
        <begin position="1"/>
        <end position="41"/>
    </location>
</feature>
<dbReference type="GeneID" id="27351855"/>